<accession>A0A0V8RT49</accession>
<dbReference type="OrthoDB" id="8927943at2"/>
<dbReference type="SUPFAM" id="SSF46894">
    <property type="entry name" value="C-terminal effector domain of the bipartite response regulators"/>
    <property type="match status" value="1"/>
</dbReference>
<dbReference type="GO" id="GO:0006355">
    <property type="term" value="P:regulation of DNA-templated transcription"/>
    <property type="evidence" value="ECO:0007669"/>
    <property type="project" value="InterPro"/>
</dbReference>
<evidence type="ECO:0000256" key="4">
    <source>
        <dbReference type="ARBA" id="ARBA00023163"/>
    </source>
</evidence>
<proteinExistence type="predicted"/>
<dbReference type="RefSeq" id="WP_060566998.1">
    <property type="nucleotide sequence ID" value="NZ_CP040006.1"/>
</dbReference>
<feature type="domain" description="OmpR/PhoB-type" evidence="6">
    <location>
        <begin position="28"/>
        <end position="127"/>
    </location>
</feature>
<evidence type="ECO:0000256" key="3">
    <source>
        <dbReference type="ARBA" id="ARBA00023125"/>
    </source>
</evidence>
<dbReference type="InterPro" id="IPR036388">
    <property type="entry name" value="WH-like_DNA-bd_sf"/>
</dbReference>
<evidence type="ECO:0000313" key="7">
    <source>
        <dbReference type="EMBL" id="KSW11170.1"/>
    </source>
</evidence>
<dbReference type="Proteomes" id="UP000054686">
    <property type="component" value="Unassembled WGS sequence"/>
</dbReference>
<dbReference type="AlphaFoldDB" id="A0A0V8RT49"/>
<dbReference type="PROSITE" id="PS51755">
    <property type="entry name" value="OMPR_PHOB"/>
    <property type="match status" value="1"/>
</dbReference>
<protein>
    <submittedName>
        <fullName evidence="7">Transcriptional regulator</fullName>
    </submittedName>
</protein>
<dbReference type="PANTHER" id="PTHR48111">
    <property type="entry name" value="REGULATOR OF RPOS"/>
    <property type="match status" value="1"/>
</dbReference>
<dbReference type="SMART" id="SM00862">
    <property type="entry name" value="Trans_reg_C"/>
    <property type="match status" value="1"/>
</dbReference>
<evidence type="ECO:0000313" key="8">
    <source>
        <dbReference type="Proteomes" id="UP000054686"/>
    </source>
</evidence>
<organism evidence="7 8">
    <name type="scientific">Schaalia odontolytica</name>
    <dbReference type="NCBI Taxonomy" id="1660"/>
    <lineage>
        <taxon>Bacteria</taxon>
        <taxon>Bacillati</taxon>
        <taxon>Actinomycetota</taxon>
        <taxon>Actinomycetes</taxon>
        <taxon>Actinomycetales</taxon>
        <taxon>Actinomycetaceae</taxon>
        <taxon>Schaalia</taxon>
    </lineage>
</organism>
<dbReference type="CDD" id="cd00383">
    <property type="entry name" value="trans_reg_C"/>
    <property type="match status" value="1"/>
</dbReference>
<sequence length="143" mass="15571">MTLVNTPAASVRAANDTPTSYEEFLDVLAGLRLSSSRIDIDIDRGQVTLDGRDAGLSAKEHDLLAHLAANADRSVTRDELFASVWADSELGSDSRTVDAHIRRLRKKLSILPDLISTVRGEGYRFNSTPSVRVRVTRPVALAA</sequence>
<dbReference type="GO" id="GO:0000156">
    <property type="term" value="F:phosphorelay response regulator activity"/>
    <property type="evidence" value="ECO:0007669"/>
    <property type="project" value="TreeGrafter"/>
</dbReference>
<dbReference type="PANTHER" id="PTHR48111:SF4">
    <property type="entry name" value="DNA-BINDING DUAL TRANSCRIPTIONAL REGULATOR OMPR"/>
    <property type="match status" value="1"/>
</dbReference>
<gene>
    <name evidence="7" type="ORF">APY09_06855</name>
</gene>
<dbReference type="Gene3D" id="1.10.10.10">
    <property type="entry name" value="Winged helix-like DNA-binding domain superfamily/Winged helix DNA-binding domain"/>
    <property type="match status" value="1"/>
</dbReference>
<dbReference type="Pfam" id="PF00486">
    <property type="entry name" value="Trans_reg_C"/>
    <property type="match status" value="1"/>
</dbReference>
<keyword evidence="4" id="KW-0804">Transcription</keyword>
<reference evidence="7 8" key="1">
    <citation type="submission" date="2015-10" db="EMBL/GenBank/DDBJ databases">
        <title>Draft Genome of Actinomyces odontolyticus subsp. actinosynbacter strain XH001.</title>
        <authorList>
            <person name="Mclean J.S."/>
            <person name="He X."/>
        </authorList>
    </citation>
    <scope>NUCLEOTIDE SEQUENCE [LARGE SCALE GENOMIC DNA]</scope>
    <source>
        <strain evidence="7 8">XH001</strain>
    </source>
</reference>
<dbReference type="GO" id="GO:0032993">
    <property type="term" value="C:protein-DNA complex"/>
    <property type="evidence" value="ECO:0007669"/>
    <property type="project" value="TreeGrafter"/>
</dbReference>
<evidence type="ECO:0000259" key="6">
    <source>
        <dbReference type="PROSITE" id="PS51755"/>
    </source>
</evidence>
<feature type="DNA-binding region" description="OmpR/PhoB-type" evidence="5">
    <location>
        <begin position="28"/>
        <end position="127"/>
    </location>
</feature>
<evidence type="ECO:0000256" key="5">
    <source>
        <dbReference type="PROSITE-ProRule" id="PRU01091"/>
    </source>
</evidence>
<dbReference type="GO" id="GO:0000976">
    <property type="term" value="F:transcription cis-regulatory region binding"/>
    <property type="evidence" value="ECO:0007669"/>
    <property type="project" value="TreeGrafter"/>
</dbReference>
<dbReference type="GO" id="GO:0005829">
    <property type="term" value="C:cytosol"/>
    <property type="evidence" value="ECO:0007669"/>
    <property type="project" value="TreeGrafter"/>
</dbReference>
<evidence type="ECO:0000256" key="2">
    <source>
        <dbReference type="ARBA" id="ARBA00023015"/>
    </source>
</evidence>
<keyword evidence="3 5" id="KW-0238">DNA-binding</keyword>
<comment type="caution">
    <text evidence="7">The sequence shown here is derived from an EMBL/GenBank/DDBJ whole genome shotgun (WGS) entry which is preliminary data.</text>
</comment>
<evidence type="ECO:0000256" key="1">
    <source>
        <dbReference type="ARBA" id="ARBA00022553"/>
    </source>
</evidence>
<keyword evidence="2" id="KW-0805">Transcription regulation</keyword>
<keyword evidence="1" id="KW-0597">Phosphoprotein</keyword>
<name>A0A0V8RT49_9ACTO</name>
<dbReference type="EMBL" id="LLVT01000002">
    <property type="protein sequence ID" value="KSW11170.1"/>
    <property type="molecule type" value="Genomic_DNA"/>
</dbReference>
<dbReference type="InterPro" id="IPR001867">
    <property type="entry name" value="OmpR/PhoB-type_DNA-bd"/>
</dbReference>
<dbReference type="InterPro" id="IPR039420">
    <property type="entry name" value="WalR-like"/>
</dbReference>
<dbReference type="InterPro" id="IPR016032">
    <property type="entry name" value="Sig_transdc_resp-reg_C-effctor"/>
</dbReference>